<keyword evidence="3" id="KW-1185">Reference proteome</keyword>
<sequence length="96" mass="11010">MLDLIVLYFLTKEIGRIALRKGLKPIRWKIYTVVSWLVSEIIGLIFGLMIFKPDNIFSIIMVALTFAVTSYFIIKAQLNRLPDNNFDDDINNLGSS</sequence>
<evidence type="ECO:0000256" key="1">
    <source>
        <dbReference type="SAM" id="Phobius"/>
    </source>
</evidence>
<reference evidence="2 3" key="1">
    <citation type="submission" date="2018-11" db="EMBL/GenBank/DDBJ databases">
        <title>Draft genome sequence of Ferruginibacter sp. BO-59.</title>
        <authorList>
            <person name="Im W.T."/>
        </authorList>
    </citation>
    <scope>NUCLEOTIDE SEQUENCE [LARGE SCALE GENOMIC DNA]</scope>
    <source>
        <strain evidence="2 3">BO-59</strain>
    </source>
</reference>
<feature type="transmembrane region" description="Helical" evidence="1">
    <location>
        <begin position="30"/>
        <end position="50"/>
    </location>
</feature>
<proteinExistence type="predicted"/>
<dbReference type="OrthoDB" id="676185at2"/>
<dbReference type="Proteomes" id="UP000267223">
    <property type="component" value="Unassembled WGS sequence"/>
</dbReference>
<accession>A0A3M9NGG3</accession>
<evidence type="ECO:0000313" key="3">
    <source>
        <dbReference type="Proteomes" id="UP000267223"/>
    </source>
</evidence>
<dbReference type="AlphaFoldDB" id="A0A3M9NGG3"/>
<keyword evidence="1" id="KW-0812">Transmembrane</keyword>
<dbReference type="EMBL" id="RJJR01000008">
    <property type="protein sequence ID" value="RNI36293.1"/>
    <property type="molecule type" value="Genomic_DNA"/>
</dbReference>
<feature type="transmembrane region" description="Helical" evidence="1">
    <location>
        <begin position="56"/>
        <end position="74"/>
    </location>
</feature>
<evidence type="ECO:0000313" key="2">
    <source>
        <dbReference type="EMBL" id="RNI36293.1"/>
    </source>
</evidence>
<comment type="caution">
    <text evidence="2">The sequence shown here is derived from an EMBL/GenBank/DDBJ whole genome shotgun (WGS) entry which is preliminary data.</text>
</comment>
<protein>
    <submittedName>
        <fullName evidence="2">Uncharacterized protein</fullName>
    </submittedName>
</protein>
<keyword evidence="1" id="KW-1133">Transmembrane helix</keyword>
<name>A0A3M9NGG3_9BACT</name>
<keyword evidence="1" id="KW-0472">Membrane</keyword>
<organism evidence="2 3">
    <name type="scientific">Hanamia caeni</name>
    <dbReference type="NCBI Taxonomy" id="2294116"/>
    <lineage>
        <taxon>Bacteria</taxon>
        <taxon>Pseudomonadati</taxon>
        <taxon>Bacteroidota</taxon>
        <taxon>Chitinophagia</taxon>
        <taxon>Chitinophagales</taxon>
        <taxon>Chitinophagaceae</taxon>
        <taxon>Hanamia</taxon>
    </lineage>
</organism>
<dbReference type="RefSeq" id="WP_123120846.1">
    <property type="nucleotide sequence ID" value="NZ_RJJR01000008.1"/>
</dbReference>
<gene>
    <name evidence="2" type="ORF">EFY79_11485</name>
</gene>